<reference evidence="3 4" key="2">
    <citation type="journal article" date="2009" name="Proc. Natl. Acad. Sci. U.S.A.">
        <title>On the chimeric nature, thermophilic origin, and phylogenetic placement of the Thermotogales.</title>
        <authorList>
            <person name="Zhaxybayeva O."/>
            <person name="Swithers K.S."/>
            <person name="Lapierre P."/>
            <person name="Fournier G.P."/>
            <person name="Bickhart D.M."/>
            <person name="DeBoy R.T."/>
            <person name="Nelson K.E."/>
            <person name="Nesbo C.L."/>
            <person name="Doolittle W.F."/>
            <person name="Gogarten J.P."/>
            <person name="Noll K.M."/>
        </authorList>
    </citation>
    <scope>NUCLEOTIDE SEQUENCE [LARGE SCALE GENOMIC DNA]</scope>
    <source>
        <strain evidence="4">ATCC BAA-488 / DSM 13995 / JCM 10881 / RKU-1</strain>
    </source>
</reference>
<dbReference type="STRING" id="390874.Tpet_0814"/>
<proteinExistence type="inferred from homology"/>
<dbReference type="InterPro" id="IPR036390">
    <property type="entry name" value="WH_DNA-bd_sf"/>
</dbReference>
<dbReference type="AlphaFoldDB" id="A5IKW0"/>
<dbReference type="GO" id="GO:0003677">
    <property type="term" value="F:DNA binding"/>
    <property type="evidence" value="ECO:0007669"/>
    <property type="project" value="InterPro"/>
</dbReference>
<dbReference type="Pfam" id="PF13412">
    <property type="entry name" value="HTH_24"/>
    <property type="match status" value="1"/>
</dbReference>
<gene>
    <name evidence="3" type="ordered locus">Tpet_0814</name>
</gene>
<dbReference type="SUPFAM" id="SSF53067">
    <property type="entry name" value="Actin-like ATPase domain"/>
    <property type="match status" value="1"/>
</dbReference>
<dbReference type="Gene3D" id="1.10.10.10">
    <property type="entry name" value="Winged helix-like DNA-binding domain superfamily/Winged helix DNA-binding domain"/>
    <property type="match status" value="1"/>
</dbReference>
<dbReference type="SUPFAM" id="SSF46785">
    <property type="entry name" value="Winged helix' DNA-binding domain"/>
    <property type="match status" value="1"/>
</dbReference>
<dbReference type="eggNOG" id="COG1940">
    <property type="taxonomic scope" value="Bacteria"/>
</dbReference>
<dbReference type="PANTHER" id="PTHR18964">
    <property type="entry name" value="ROK (REPRESSOR, ORF, KINASE) FAMILY"/>
    <property type="match status" value="1"/>
</dbReference>
<dbReference type="InterPro" id="IPR036388">
    <property type="entry name" value="WH-like_DNA-bd_sf"/>
</dbReference>
<accession>A5IKW0</accession>
<evidence type="ECO:0000313" key="4">
    <source>
        <dbReference type="Proteomes" id="UP000006558"/>
    </source>
</evidence>
<dbReference type="SMART" id="SM00419">
    <property type="entry name" value="HTH_CRP"/>
    <property type="match status" value="1"/>
</dbReference>
<dbReference type="EMBL" id="CP000702">
    <property type="protein sequence ID" value="ABQ46833.1"/>
    <property type="molecule type" value="Genomic_DNA"/>
</dbReference>
<name>A5IKW0_THEP1</name>
<evidence type="ECO:0000313" key="3">
    <source>
        <dbReference type="EMBL" id="ABQ46833.1"/>
    </source>
</evidence>
<dbReference type="InterPro" id="IPR043129">
    <property type="entry name" value="ATPase_NBD"/>
</dbReference>
<dbReference type="Pfam" id="PF00480">
    <property type="entry name" value="ROK"/>
    <property type="match status" value="1"/>
</dbReference>
<evidence type="ECO:0000256" key="1">
    <source>
        <dbReference type="ARBA" id="ARBA00006479"/>
    </source>
</evidence>
<organism evidence="3 4">
    <name type="scientific">Thermotoga petrophila (strain ATCC BAA-488 / DSM 13995 / JCM 10881 / RKU-1)</name>
    <dbReference type="NCBI Taxonomy" id="390874"/>
    <lineage>
        <taxon>Bacteria</taxon>
        <taxon>Thermotogati</taxon>
        <taxon>Thermotogota</taxon>
        <taxon>Thermotogae</taxon>
        <taxon>Thermotogales</taxon>
        <taxon>Thermotogaceae</taxon>
        <taxon>Thermotoga</taxon>
    </lineage>
</organism>
<dbReference type="InterPro" id="IPR000600">
    <property type="entry name" value="ROK"/>
</dbReference>
<dbReference type="InterPro" id="IPR012318">
    <property type="entry name" value="HTH_CRP"/>
</dbReference>
<dbReference type="HOGENOM" id="CLU_036604_13_1_0"/>
<dbReference type="Gene3D" id="3.30.420.40">
    <property type="match status" value="2"/>
</dbReference>
<dbReference type="InterPro" id="IPR049874">
    <property type="entry name" value="ROK_cs"/>
</dbReference>
<comment type="similarity">
    <text evidence="1">Belongs to the ROK (NagC/XylR) family.</text>
</comment>
<dbReference type="PROSITE" id="PS01125">
    <property type="entry name" value="ROK"/>
    <property type="match status" value="1"/>
</dbReference>
<sequence>MKYNSPRIKILNKKSILKVIHENHPISRSDISEVTGLTPSSVTRLTKELIDEGYIREIGTMGKNSPGRRRRILLDLRKNAFLSLVFDIGVNITTYGVGFFDGEVEPRGTFNTPREPVEFFNIVKEIYERISGEYRISRISLSVPGMVDMEEKKILLAPNLEWENVSIKELLKVDVPVLADNEANLSMLAEKYHSEDLRNVKEAVFIIIREGVGAGLMIDGKIFRGPSFTAGEAGHMTVNMYSDRQCHCSNWGCWELVSSINWAIEQYGKELPGKNAIEKFQALKQRNDAKRILMKFAENIAVGIVNLVNILNPELVILGGEVVDLGDSFLDIVKDFVHQRALKAAVKDLKIRTTEFRNISSNLVGAAVLAVEDIIEEVK</sequence>
<dbReference type="eggNOG" id="COG1414">
    <property type="taxonomic scope" value="Bacteria"/>
</dbReference>
<dbReference type="RefSeq" id="WP_011943401.1">
    <property type="nucleotide sequence ID" value="NC_009486.1"/>
</dbReference>
<protein>
    <submittedName>
        <fullName evidence="3">ROK family protein</fullName>
    </submittedName>
</protein>
<dbReference type="KEGG" id="tpt:Tpet_0814"/>
<dbReference type="Proteomes" id="UP000006558">
    <property type="component" value="Chromosome"/>
</dbReference>
<dbReference type="GO" id="GO:0006355">
    <property type="term" value="P:regulation of DNA-templated transcription"/>
    <property type="evidence" value="ECO:0007669"/>
    <property type="project" value="InterPro"/>
</dbReference>
<evidence type="ECO:0000259" key="2">
    <source>
        <dbReference type="SMART" id="SM00419"/>
    </source>
</evidence>
<dbReference type="PANTHER" id="PTHR18964:SF110">
    <property type="entry name" value="TRANSCRIPTIONAL REGULATOR, XYLR-RELATED"/>
    <property type="match status" value="1"/>
</dbReference>
<reference evidence="4" key="1">
    <citation type="submission" date="2007-05" db="EMBL/GenBank/DDBJ databases">
        <title>Complete sequence of Thermotoga petrophila RKU-1.</title>
        <authorList>
            <consortium name="US DOE Joint Genome Institute"/>
            <person name="Copeland A."/>
            <person name="Lucas S."/>
            <person name="Lapidus A."/>
            <person name="Barry K."/>
            <person name="Glavina del Rio T."/>
            <person name="Dalin E."/>
            <person name="Tice H."/>
            <person name="Pitluck S."/>
            <person name="Sims D."/>
            <person name="Brettin T."/>
            <person name="Bruce D."/>
            <person name="Detter J.C."/>
            <person name="Han C."/>
            <person name="Tapia R."/>
            <person name="Schmutz J."/>
            <person name="Larimer F."/>
            <person name="Land M."/>
            <person name="Hauser L."/>
            <person name="Kyrpides N."/>
            <person name="Mikhailova N."/>
            <person name="Nelson K."/>
            <person name="Gogarten J.P."/>
            <person name="Noll K."/>
            <person name="Richardson P."/>
        </authorList>
    </citation>
    <scope>NUCLEOTIDE SEQUENCE [LARGE SCALE GENOMIC DNA]</scope>
    <source>
        <strain evidence="4">ATCC BAA-488 / DSM 13995 / JCM 10881 / RKU-1</strain>
    </source>
</reference>
<feature type="domain" description="HTH crp-type" evidence="2">
    <location>
        <begin position="18"/>
        <end position="75"/>
    </location>
</feature>